<dbReference type="EnsemblMetazoa" id="ADAC002174-RA">
    <property type="protein sequence ID" value="ADAC002174-PA"/>
    <property type="gene ID" value="ADAC002174"/>
</dbReference>
<sequence>MSQEQPPMRVNTAFPKNSLDMLPTAGSSNAQNILKPWVHEMLEKSKAHRERMLQLDCLLKLYKCMENNCSFATAHANKMAEHIRHHPMARFLPCAYCSDWFHSEATIGHVDKEHGLSKFQCRHCFFRAFDAHCVWLHQKFYHPNAQDGDILDILPNECIFQRMKLMNDISSRFATALRSLECTDCKHKMLTLPTFESHINHIEGPIVRCQFCNKSFLKTAIIQHLLRHDIGVFECIYCNHAVTDITYMQLHIINSHSSKPMYYISRLRTCQTSEFSETKSDMLKMMSAKGIVKVVPIRQAHQQHANNSNQFSSDVEIFDTEEGTQKNDKSRNAEPLESVTSDESIKPFSTPASIETSAMTAPCRSRPKKDPMLPIIAKIEGGVQFSSNGDIIGVKESFTTMPPKKYITKTSTKPMEANQQLPITAIPSKVIKHKEQLNVATGTSALQQASDSISTDAPMTNVIRDPQDSHLERAKISSDSKSSWKLNDASNKPSSSCAEIVKICLPKAIALDQGPDTQKPELPAIIVSKTKEKTIQIIADRSVDQCKANVLETHGVPSQRRKRQAGIVVSRNKTNIAIHYLLHDCNLLIEEFLGALKRRLAKTEIDGSFGLKDGLRCYCCLLCYHSSYNMFKLGEHYQIQHHIIDLTVSLVHPDHDSLHSSIVLMLPTRMDFEKKLAKMEELIRLEEEHEVHLQKGARLLDEPKQQEVEASPSQALVGNDTAKVKCYPGARSKANTIPKPCSVGSNKLAKKYPGYQSHIKICGVYNNSLFDCPGARSKANTIPKPCSVGSDELAKNIQATRATLRYAEYTTIHCLIVQIVP</sequence>
<dbReference type="VEuPathDB" id="VectorBase:ADAC002174"/>
<reference evidence="4" key="4">
    <citation type="submission" date="2015-06" db="UniProtKB">
        <authorList>
            <consortium name="EnsemblMetazoa"/>
        </authorList>
    </citation>
    <scope>IDENTIFICATION</scope>
</reference>
<feature type="region of interest" description="Disordered" evidence="1">
    <location>
        <begin position="321"/>
        <end position="349"/>
    </location>
</feature>
<evidence type="ECO:0000313" key="3">
    <source>
        <dbReference type="EMBL" id="ETN66023.1"/>
    </source>
</evidence>
<feature type="compositionally biased region" description="Basic and acidic residues" evidence="1">
    <location>
        <begin position="323"/>
        <end position="334"/>
    </location>
</feature>
<feature type="region of interest" description="Disordered" evidence="1">
    <location>
        <begin position="449"/>
        <end position="493"/>
    </location>
</feature>
<proteinExistence type="predicted"/>
<gene>
    <name evidence="3" type="ORF">AND_002174</name>
</gene>
<dbReference type="HOGENOM" id="CLU_344595_0_0_1"/>
<feature type="compositionally biased region" description="Basic and acidic residues" evidence="1">
    <location>
        <begin position="465"/>
        <end position="478"/>
    </location>
</feature>
<reference evidence="3" key="2">
    <citation type="submission" date="2010-05" db="EMBL/GenBank/DDBJ databases">
        <authorList>
            <person name="Almeida L.G."/>
            <person name="Nicolas M.F."/>
            <person name="Souza R.C."/>
            <person name="Vasconcelos A.T.R."/>
        </authorList>
    </citation>
    <scope>NUCLEOTIDE SEQUENCE</scope>
</reference>
<evidence type="ECO:0000313" key="4">
    <source>
        <dbReference type="EnsemblMetazoa" id="ADAC002174-PA"/>
    </source>
</evidence>
<evidence type="ECO:0000256" key="1">
    <source>
        <dbReference type="SAM" id="MobiDB-lite"/>
    </source>
</evidence>
<reference evidence="3" key="3">
    <citation type="journal article" date="2013" name="Nucleic Acids Res.">
        <title>The genome of Anopheles darlingi, the main neotropical malaria vector.</title>
        <authorList>
            <person name="Marinotti O."/>
            <person name="Cerqueira G.C."/>
            <person name="de Almeida L.G."/>
            <person name="Ferro M.I."/>
            <person name="Loreto E.L."/>
            <person name="Zaha A."/>
            <person name="Teixeira S.M."/>
            <person name="Wespiser A.R."/>
            <person name="Almeida E Silva A."/>
            <person name="Schlindwein A.D."/>
            <person name="Pacheco A.C."/>
            <person name="Silva A.L."/>
            <person name="Graveley B.R."/>
            <person name="Walenz B.P."/>
            <person name="Lima Bde A."/>
            <person name="Ribeiro C.A."/>
            <person name="Nunes-Silva C.G."/>
            <person name="de Carvalho C.R."/>
            <person name="Soares C.M."/>
            <person name="de Menezes C.B."/>
            <person name="Matiolli C."/>
            <person name="Caffrey D."/>
            <person name="Araujo D.A."/>
            <person name="de Oliveira D.M."/>
            <person name="Golenbock D."/>
            <person name="Grisard E.C."/>
            <person name="Fantinatti-Garboggini F."/>
            <person name="de Carvalho F.M."/>
            <person name="Barcellos F.G."/>
            <person name="Prosdocimi F."/>
            <person name="May G."/>
            <person name="Azevedo Junior G.M."/>
            <person name="Guimaraes G.M."/>
            <person name="Goldman G.H."/>
            <person name="Padilha I.Q."/>
            <person name="Batista Jda S."/>
            <person name="Ferro J.A."/>
            <person name="Ribeiro J.M."/>
            <person name="Fietto J.L."/>
            <person name="Dabbas K.M."/>
            <person name="Cerdeira L."/>
            <person name="Agnez-Lima L.F."/>
            <person name="Brocchi M."/>
            <person name="de Carvalho M.O."/>
            <person name="Teixeira Mde M."/>
            <person name="Diniz Maia Mde M."/>
            <person name="Goldman M.H."/>
            <person name="Cruz Schneider M.P."/>
            <person name="Felipe M.S."/>
            <person name="Hungria M."/>
            <person name="Nicolas M.F."/>
            <person name="Pereira M."/>
            <person name="Montes M.A."/>
            <person name="Cantao M.E."/>
            <person name="Vincentz M."/>
            <person name="Rafael M.S."/>
            <person name="Silverman N."/>
            <person name="Stoco P.H."/>
            <person name="Souza R.C."/>
            <person name="Vicentini R."/>
            <person name="Gazzinelli R.T."/>
            <person name="Neves Rde O."/>
            <person name="Silva R."/>
            <person name="Astolfi-Filho S."/>
            <person name="Maciel T.E."/>
            <person name="Urmenyi T.P."/>
            <person name="Tadei W.P."/>
            <person name="Camargo E.P."/>
            <person name="de Vasconcelos A.T."/>
        </authorList>
    </citation>
    <scope>NUCLEOTIDE SEQUENCE</scope>
</reference>
<keyword evidence="5" id="KW-1185">Reference proteome</keyword>
<dbReference type="InterPro" id="IPR013087">
    <property type="entry name" value="Znf_C2H2_type"/>
</dbReference>
<accession>W5JRV5</accession>
<dbReference type="AlphaFoldDB" id="W5JRV5"/>
<dbReference type="eggNOG" id="ENOG502RTQA">
    <property type="taxonomic scope" value="Eukaryota"/>
</dbReference>
<organism evidence="3">
    <name type="scientific">Anopheles darlingi</name>
    <name type="common">Mosquito</name>
    <dbReference type="NCBI Taxonomy" id="43151"/>
    <lineage>
        <taxon>Eukaryota</taxon>
        <taxon>Metazoa</taxon>
        <taxon>Ecdysozoa</taxon>
        <taxon>Arthropoda</taxon>
        <taxon>Hexapoda</taxon>
        <taxon>Insecta</taxon>
        <taxon>Pterygota</taxon>
        <taxon>Neoptera</taxon>
        <taxon>Endopterygota</taxon>
        <taxon>Diptera</taxon>
        <taxon>Nematocera</taxon>
        <taxon>Culicoidea</taxon>
        <taxon>Culicidae</taxon>
        <taxon>Anophelinae</taxon>
        <taxon>Anopheles</taxon>
    </lineage>
</organism>
<feature type="compositionally biased region" description="Polar residues" evidence="1">
    <location>
        <begin position="449"/>
        <end position="458"/>
    </location>
</feature>
<name>W5JRV5_ANODA</name>
<dbReference type="STRING" id="43151.W5JRV5"/>
<protein>
    <recommendedName>
        <fullName evidence="2">C2H2-type domain-containing protein</fullName>
    </recommendedName>
</protein>
<evidence type="ECO:0000259" key="2">
    <source>
        <dbReference type="PROSITE" id="PS00028"/>
    </source>
</evidence>
<dbReference type="SMART" id="SM00355">
    <property type="entry name" value="ZnF_C2H2"/>
    <property type="match status" value="7"/>
</dbReference>
<feature type="compositionally biased region" description="Polar residues" evidence="1">
    <location>
        <begin position="479"/>
        <end position="493"/>
    </location>
</feature>
<dbReference type="PROSITE" id="PS00028">
    <property type="entry name" value="ZINC_FINGER_C2H2_1"/>
    <property type="match status" value="1"/>
</dbReference>
<dbReference type="Proteomes" id="UP000000673">
    <property type="component" value="Unassembled WGS sequence"/>
</dbReference>
<reference evidence="3 5" key="1">
    <citation type="journal article" date="2010" name="BMC Genomics">
        <title>Combination of measures distinguishes pre-miRNAs from other stem-loops in the genome of the newly sequenced Anopheles darlingi.</title>
        <authorList>
            <person name="Mendes N.D."/>
            <person name="Freitas A.T."/>
            <person name="Vasconcelos A.T."/>
            <person name="Sagot M.F."/>
        </authorList>
    </citation>
    <scope>NUCLEOTIDE SEQUENCE</scope>
</reference>
<dbReference type="EMBL" id="ADMH02000540">
    <property type="protein sequence ID" value="ETN66023.1"/>
    <property type="molecule type" value="Genomic_DNA"/>
</dbReference>
<dbReference type="VEuPathDB" id="VectorBase:ADAR2_005359"/>
<feature type="domain" description="C2H2-type" evidence="2">
    <location>
        <begin position="235"/>
        <end position="256"/>
    </location>
</feature>
<evidence type="ECO:0000313" key="5">
    <source>
        <dbReference type="Proteomes" id="UP000000673"/>
    </source>
</evidence>